<evidence type="ECO:0000313" key="5">
    <source>
        <dbReference type="Proteomes" id="UP000321196"/>
    </source>
</evidence>
<keyword evidence="2" id="KW-0472">Membrane</keyword>
<evidence type="ECO:0000256" key="1">
    <source>
        <dbReference type="SAM" id="MobiDB-lite"/>
    </source>
</evidence>
<dbReference type="PANTHER" id="PTHR35342">
    <property type="entry name" value="TRICARBOXYLIC TRANSPORT PROTEIN"/>
    <property type="match status" value="1"/>
</dbReference>
<proteinExistence type="predicted"/>
<feature type="transmembrane region" description="Helical" evidence="2">
    <location>
        <begin position="20"/>
        <end position="39"/>
    </location>
</feature>
<feature type="transmembrane region" description="Helical" evidence="2">
    <location>
        <begin position="203"/>
        <end position="223"/>
    </location>
</feature>
<keyword evidence="2" id="KW-1133">Transmembrane helix</keyword>
<keyword evidence="2" id="KW-0812">Transmembrane</keyword>
<protein>
    <submittedName>
        <fullName evidence="4">Tripartite tricarboxylate transporter permease</fullName>
    </submittedName>
</protein>
<dbReference type="PANTHER" id="PTHR35342:SF5">
    <property type="entry name" value="TRICARBOXYLIC TRANSPORT PROTEIN"/>
    <property type="match status" value="1"/>
</dbReference>
<accession>A0A5C8HT46</accession>
<dbReference type="Proteomes" id="UP000321196">
    <property type="component" value="Unassembled WGS sequence"/>
</dbReference>
<feature type="compositionally biased region" description="Basic and acidic residues" evidence="1">
    <location>
        <begin position="545"/>
        <end position="554"/>
    </location>
</feature>
<keyword evidence="5" id="KW-1185">Reference proteome</keyword>
<evidence type="ECO:0000259" key="3">
    <source>
        <dbReference type="Pfam" id="PF01970"/>
    </source>
</evidence>
<evidence type="ECO:0000313" key="4">
    <source>
        <dbReference type="EMBL" id="TXK06657.1"/>
    </source>
</evidence>
<feature type="transmembrane region" description="Helical" evidence="2">
    <location>
        <begin position="319"/>
        <end position="341"/>
    </location>
</feature>
<feature type="transmembrane region" description="Helical" evidence="2">
    <location>
        <begin position="468"/>
        <end position="492"/>
    </location>
</feature>
<sequence>MDSFQALLEGFANAAQPIYLLYALLGVLLGTAVGVLPGIGPAMTVALLLPVTYVLEPTAALIVFAGIYYGGMYGGSTTSILLNTPGESASIVTAMEGNKMARAGRGAAALATAAIGSFVAGTIATVLLSLVAPVMARFAVGLGPADYFALMVVAFLTVGALLVSSVSHGLFSLAIGLFIGIVGVDSLTGQTRYTLGVPELGDGIDVVIVAVGLFALGEALYVASRLRNGEIPLIPITKGWRTWMRRSDWKRSWKPWLRGTAIGFPIGTIPAGGADVATFLSYATERSLAKPKYKKQFGKGAIEGVAGPEAANNAAAAGVLVPLLTLGIPTTATAAMMLYAFTSYNIAPGPRLFETQPVLVWTLIASLYIGNVMLLVLNLPLVGVWVKLLQIPRPYLYAGILVFAALGAYAANFTVFDIGILAILGVLGFFMRRQGFPVAPLVVGAILGPMAEEQLRKAMQIGLGNPAYLVHSTFSIVVYSILIVIVVLALWLKSRRARFERVVAEAAATASTATIRTLDLDIEATEPHPEPERGILATRTVTTVDPDKPADASQKRNKPPRS</sequence>
<feature type="transmembrane region" description="Helical" evidence="2">
    <location>
        <begin position="108"/>
        <end position="135"/>
    </location>
</feature>
<gene>
    <name evidence="4" type="ORF">FVP60_00955</name>
</gene>
<dbReference type="Pfam" id="PF01970">
    <property type="entry name" value="TctA"/>
    <property type="match status" value="1"/>
</dbReference>
<name>A0A5C8HT46_9MICO</name>
<feature type="transmembrane region" description="Helical" evidence="2">
    <location>
        <begin position="170"/>
        <end position="191"/>
    </location>
</feature>
<reference evidence="4 5" key="1">
    <citation type="submission" date="2019-08" db="EMBL/GenBank/DDBJ databases">
        <authorList>
            <person name="Dong K."/>
        </authorList>
    </citation>
    <scope>NUCLEOTIDE SEQUENCE [LARGE SCALE GENOMIC DNA]</scope>
    <source>
        <strain evidence="4 5">M4-8</strain>
    </source>
</reference>
<feature type="region of interest" description="Disordered" evidence="1">
    <location>
        <begin position="525"/>
        <end position="562"/>
    </location>
</feature>
<feature type="transmembrane region" description="Helical" evidence="2">
    <location>
        <begin position="361"/>
        <end position="386"/>
    </location>
</feature>
<evidence type="ECO:0000256" key="2">
    <source>
        <dbReference type="SAM" id="Phobius"/>
    </source>
</evidence>
<feature type="transmembrane region" description="Helical" evidence="2">
    <location>
        <begin position="147"/>
        <end position="163"/>
    </location>
</feature>
<organism evidence="4 5">
    <name type="scientific">Microbacterium mitrae</name>
    <dbReference type="NCBI Taxonomy" id="664640"/>
    <lineage>
        <taxon>Bacteria</taxon>
        <taxon>Bacillati</taxon>
        <taxon>Actinomycetota</taxon>
        <taxon>Actinomycetes</taxon>
        <taxon>Micrococcales</taxon>
        <taxon>Microbacteriaceae</taxon>
        <taxon>Microbacterium</taxon>
    </lineage>
</organism>
<dbReference type="AlphaFoldDB" id="A0A5C8HT46"/>
<dbReference type="OrthoDB" id="9781349at2"/>
<comment type="caution">
    <text evidence="4">The sequence shown here is derived from an EMBL/GenBank/DDBJ whole genome shotgun (WGS) entry which is preliminary data.</text>
</comment>
<feature type="transmembrane region" description="Helical" evidence="2">
    <location>
        <begin position="398"/>
        <end position="431"/>
    </location>
</feature>
<dbReference type="RefSeq" id="WP_147825461.1">
    <property type="nucleotide sequence ID" value="NZ_BAAARG010000001.1"/>
</dbReference>
<feature type="transmembrane region" description="Helical" evidence="2">
    <location>
        <begin position="45"/>
        <end position="69"/>
    </location>
</feature>
<dbReference type="EMBL" id="VRSW01000001">
    <property type="protein sequence ID" value="TXK06657.1"/>
    <property type="molecule type" value="Genomic_DNA"/>
</dbReference>
<dbReference type="InterPro" id="IPR002823">
    <property type="entry name" value="DUF112_TM"/>
</dbReference>
<feature type="domain" description="DUF112" evidence="3">
    <location>
        <begin position="20"/>
        <end position="442"/>
    </location>
</feature>